<gene>
    <name evidence="2" type="ORF">MNBD_ALPHA06-1194</name>
</gene>
<protein>
    <submittedName>
        <fullName evidence="2">Excinuclease ABC, C subunit-like</fullName>
    </submittedName>
</protein>
<proteinExistence type="predicted"/>
<dbReference type="SUPFAM" id="SSF82771">
    <property type="entry name" value="GIY-YIG endonuclease"/>
    <property type="match status" value="1"/>
</dbReference>
<feature type="domain" description="GIY-YIG" evidence="1">
    <location>
        <begin position="55"/>
        <end position="131"/>
    </location>
</feature>
<name>A0A3B0S8U0_9ZZZZ</name>
<dbReference type="PANTHER" id="PTHR34477:SF5">
    <property type="entry name" value="BSL5627 PROTEIN"/>
    <property type="match status" value="1"/>
</dbReference>
<dbReference type="InterPro" id="IPR000305">
    <property type="entry name" value="GIY-YIG_endonuc"/>
</dbReference>
<dbReference type="Gene3D" id="3.40.1440.10">
    <property type="entry name" value="GIY-YIG endonuclease"/>
    <property type="match status" value="1"/>
</dbReference>
<reference evidence="2" key="1">
    <citation type="submission" date="2018-06" db="EMBL/GenBank/DDBJ databases">
        <authorList>
            <person name="Zhirakovskaya E."/>
        </authorList>
    </citation>
    <scope>NUCLEOTIDE SEQUENCE</scope>
</reference>
<dbReference type="EMBL" id="UOEE01000243">
    <property type="protein sequence ID" value="VAV97286.1"/>
    <property type="molecule type" value="Genomic_DNA"/>
</dbReference>
<dbReference type="Pfam" id="PF01541">
    <property type="entry name" value="GIY-YIG"/>
    <property type="match status" value="1"/>
</dbReference>
<dbReference type="CDD" id="cd10448">
    <property type="entry name" value="GIY-YIG_unchar_3"/>
    <property type="match status" value="1"/>
</dbReference>
<accession>A0A3B0S8U0</accession>
<dbReference type="PANTHER" id="PTHR34477">
    <property type="entry name" value="UPF0213 PROTEIN YHBQ"/>
    <property type="match status" value="1"/>
</dbReference>
<dbReference type="InterPro" id="IPR050190">
    <property type="entry name" value="UPF0213_domain"/>
</dbReference>
<dbReference type="AlphaFoldDB" id="A0A3B0S8U0"/>
<evidence type="ECO:0000313" key="2">
    <source>
        <dbReference type="EMBL" id="VAV97286.1"/>
    </source>
</evidence>
<dbReference type="PROSITE" id="PS50164">
    <property type="entry name" value="GIY_YIG"/>
    <property type="match status" value="1"/>
</dbReference>
<organism evidence="2">
    <name type="scientific">hydrothermal vent metagenome</name>
    <dbReference type="NCBI Taxonomy" id="652676"/>
    <lineage>
        <taxon>unclassified sequences</taxon>
        <taxon>metagenomes</taxon>
        <taxon>ecological metagenomes</taxon>
    </lineage>
</organism>
<dbReference type="InterPro" id="IPR035901">
    <property type="entry name" value="GIY-YIG_endonuc_sf"/>
</dbReference>
<sequence>MGVGTVRVGYRLVGIYKGGLELFRSKFINLCLNISYFSVSLRLDRRVHCLLHLQMAYYTYILASKRNGTLYVGMTNDLVRRIWEHKEELAPGFTKKYGVHRLVWFESHSMLEAAFSREKRLKHWLRAWKIELIEKENPNWDDLWFQINQP</sequence>
<evidence type="ECO:0000259" key="1">
    <source>
        <dbReference type="PROSITE" id="PS50164"/>
    </source>
</evidence>